<organism evidence="1 2">
    <name type="scientific">Roseobacter fucihabitans</name>
    <dbReference type="NCBI Taxonomy" id="1537242"/>
    <lineage>
        <taxon>Bacteria</taxon>
        <taxon>Pseudomonadati</taxon>
        <taxon>Pseudomonadota</taxon>
        <taxon>Alphaproteobacteria</taxon>
        <taxon>Rhodobacterales</taxon>
        <taxon>Roseobacteraceae</taxon>
        <taxon>Roseobacter</taxon>
    </lineage>
</organism>
<dbReference type="RefSeq" id="WP_187429773.1">
    <property type="nucleotide sequence ID" value="NZ_CP143423.1"/>
</dbReference>
<evidence type="ECO:0000313" key="1">
    <source>
        <dbReference type="EMBL" id="WVX48489.1"/>
    </source>
</evidence>
<reference evidence="1 2" key="1">
    <citation type="submission" date="2015-07" db="EMBL/GenBank/DDBJ databases">
        <authorList>
            <person name="Voget S."/>
            <person name="Dogs M."/>
            <person name="Brinkhoff T.H."/>
            <person name="Daniel R."/>
        </authorList>
    </citation>
    <scope>NUCLEOTIDE SEQUENCE [LARGE SCALE GENOMIC DNA]</scope>
    <source>
        <strain evidence="1 2">B14</strain>
    </source>
</reference>
<keyword evidence="2" id="KW-1185">Reference proteome</keyword>
<dbReference type="EMBL" id="CP143423">
    <property type="protein sequence ID" value="WVX48489.1"/>
    <property type="molecule type" value="Genomic_DNA"/>
</dbReference>
<accession>A0ABZ2BUD5</accession>
<proteinExistence type="predicted"/>
<reference evidence="2" key="2">
    <citation type="submission" date="2024-01" db="EMBL/GenBank/DDBJ databases">
        <title>Roseobacter fucihabitans sp. nov., isolated from the brown alga Fucus spiralis.</title>
        <authorList>
            <person name="Hahnke S."/>
            <person name="Berger M."/>
            <person name="Schlingloff A."/>
            <person name="Athale I."/>
            <person name="Neumann-Schaal M."/>
            <person name="Adenaya A."/>
            <person name="Poehlein A."/>
            <person name="Daniel R."/>
            <person name="Pertersen J."/>
            <person name="Brinkhoff T."/>
        </authorList>
    </citation>
    <scope>NUCLEOTIDE SEQUENCE [LARGE SCALE GENOMIC DNA]</scope>
    <source>
        <strain evidence="2">B14</strain>
    </source>
</reference>
<gene>
    <name evidence="1" type="ORF">ROLI_015700</name>
</gene>
<sequence>MALAQYMTLQLLANAVVDTVATDGGRITPPEILTFLGKLRMLEGVPFNNLVPDEELLPNESIRFFHLDRAWSDALVQGALSVATTNSVERAQLEQLYPTIESEVDEVEREYRAPGGEPVLRGPAGPVSGFLLRSAAVAGWPGLHVRAYKNEPEAGDTEIADEGDPSRIKLLRLERLSPAVLLALFDGIPKVLHIEEPRQGIQFGVNLETNARTKRTSATVPARNVETGNYVNGAGVEQELPTRAAQIPVRFRRGAAGVLDLSNTARGFADASATGMSTAPGDPVNGAEFAMQMIRFPYRQIFAQDVATTATQNDAFKPTLASVSARYTSVLKKKIRED</sequence>
<dbReference type="Proteomes" id="UP001318682">
    <property type="component" value="Chromosome"/>
</dbReference>
<name>A0ABZ2BUD5_9RHOB</name>
<evidence type="ECO:0000313" key="2">
    <source>
        <dbReference type="Proteomes" id="UP001318682"/>
    </source>
</evidence>
<protein>
    <submittedName>
        <fullName evidence="1">Uncharacterized protein</fullName>
    </submittedName>
</protein>